<proteinExistence type="predicted"/>
<reference evidence="1" key="1">
    <citation type="journal article" date="2019" name="Database">
        <title>The radish genome database (RadishGD): an integrated information resource for radish genomics.</title>
        <authorList>
            <person name="Yu H.J."/>
            <person name="Baek S."/>
            <person name="Lee Y.J."/>
            <person name="Cho A."/>
            <person name="Mun J.H."/>
        </authorList>
    </citation>
    <scope>NUCLEOTIDE SEQUENCE [LARGE SCALE GENOMIC DNA]</scope>
    <source>
        <strain evidence="1">cv. WK10039</strain>
    </source>
</reference>
<dbReference type="RefSeq" id="XP_056863416.1">
    <property type="nucleotide sequence ID" value="XM_057007436.1"/>
</dbReference>
<dbReference type="AlphaFoldDB" id="A0A9W3DIH1"/>
<gene>
    <name evidence="2" type="primary">LOC130510787</name>
</gene>
<organism evidence="1 2">
    <name type="scientific">Raphanus sativus</name>
    <name type="common">Radish</name>
    <name type="synonym">Raphanus raphanistrum var. sativus</name>
    <dbReference type="NCBI Taxonomy" id="3726"/>
    <lineage>
        <taxon>Eukaryota</taxon>
        <taxon>Viridiplantae</taxon>
        <taxon>Streptophyta</taxon>
        <taxon>Embryophyta</taxon>
        <taxon>Tracheophyta</taxon>
        <taxon>Spermatophyta</taxon>
        <taxon>Magnoliopsida</taxon>
        <taxon>eudicotyledons</taxon>
        <taxon>Gunneridae</taxon>
        <taxon>Pentapetalae</taxon>
        <taxon>rosids</taxon>
        <taxon>malvids</taxon>
        <taxon>Brassicales</taxon>
        <taxon>Brassicaceae</taxon>
        <taxon>Brassiceae</taxon>
        <taxon>Raphanus</taxon>
    </lineage>
</organism>
<evidence type="ECO:0000313" key="1">
    <source>
        <dbReference type="Proteomes" id="UP000504610"/>
    </source>
</evidence>
<dbReference type="KEGG" id="rsz:130510787"/>
<keyword evidence="1" id="KW-1185">Reference proteome</keyword>
<name>A0A9W3DIH1_RAPSA</name>
<reference evidence="2" key="2">
    <citation type="submission" date="2025-08" db="UniProtKB">
        <authorList>
            <consortium name="RefSeq"/>
        </authorList>
    </citation>
    <scope>IDENTIFICATION</scope>
    <source>
        <tissue evidence="2">Leaf</tissue>
    </source>
</reference>
<evidence type="ECO:0000313" key="2">
    <source>
        <dbReference type="RefSeq" id="XP_056863416.1"/>
    </source>
</evidence>
<sequence>MDKWFLWVSGFSELDEYWFGSKWVYGLPNPTQFFSRHLFSSSSSLFFLSHETYFFFPISRDLETFIIINHDLETFIINHDLSITTFIITHDLTSITPSSSNTATLFFSLAISGFLSYHIRLYDTDPDLSKELLAIGSSNNNCKLVSSKGKSTYPSDSVLGSSRLRLLKLCI</sequence>
<accession>A0A9W3DIH1</accession>
<dbReference type="Proteomes" id="UP000504610">
    <property type="component" value="Chromosome 4"/>
</dbReference>
<dbReference type="GeneID" id="130510787"/>
<protein>
    <submittedName>
        <fullName evidence="2">Uncharacterized protein LOC130510787</fullName>
    </submittedName>
</protein>